<keyword evidence="3" id="KW-0804">Transcription</keyword>
<dbReference type="PROSITE" id="PS50977">
    <property type="entry name" value="HTH_TETR_2"/>
    <property type="match status" value="1"/>
</dbReference>
<gene>
    <name evidence="6" type="ORF">K8U78_03005</name>
</gene>
<dbReference type="InterPro" id="IPR009057">
    <property type="entry name" value="Homeodomain-like_sf"/>
</dbReference>
<accession>A0A921KAM9</accession>
<organism evidence="6 7">
    <name type="scientific">Aeriscardovia aeriphila</name>
    <dbReference type="NCBI Taxonomy" id="218139"/>
    <lineage>
        <taxon>Bacteria</taxon>
        <taxon>Bacillati</taxon>
        <taxon>Actinomycetota</taxon>
        <taxon>Actinomycetes</taxon>
        <taxon>Bifidobacteriales</taxon>
        <taxon>Bifidobacteriaceae</taxon>
        <taxon>Aeriscardovia</taxon>
    </lineage>
</organism>
<dbReference type="Pfam" id="PF00440">
    <property type="entry name" value="TetR_N"/>
    <property type="match status" value="1"/>
</dbReference>
<dbReference type="GO" id="GO:0000976">
    <property type="term" value="F:transcription cis-regulatory region binding"/>
    <property type="evidence" value="ECO:0007669"/>
    <property type="project" value="TreeGrafter"/>
</dbReference>
<dbReference type="Gene3D" id="1.10.357.10">
    <property type="entry name" value="Tetracycline Repressor, domain 2"/>
    <property type="match status" value="1"/>
</dbReference>
<dbReference type="PANTHER" id="PTHR30055:SF234">
    <property type="entry name" value="HTH-TYPE TRANSCRIPTIONAL REGULATOR BETI"/>
    <property type="match status" value="1"/>
</dbReference>
<proteinExistence type="predicted"/>
<keyword evidence="2 4" id="KW-0238">DNA-binding</keyword>
<dbReference type="GO" id="GO:0003700">
    <property type="term" value="F:DNA-binding transcription factor activity"/>
    <property type="evidence" value="ECO:0007669"/>
    <property type="project" value="TreeGrafter"/>
</dbReference>
<evidence type="ECO:0000259" key="5">
    <source>
        <dbReference type="PROSITE" id="PS50977"/>
    </source>
</evidence>
<reference evidence="6" key="2">
    <citation type="submission" date="2021-09" db="EMBL/GenBank/DDBJ databases">
        <authorList>
            <person name="Gilroy R."/>
        </authorList>
    </citation>
    <scope>NUCLEOTIDE SEQUENCE</scope>
    <source>
        <strain evidence="6">578</strain>
    </source>
</reference>
<evidence type="ECO:0000313" key="6">
    <source>
        <dbReference type="EMBL" id="HJF18112.1"/>
    </source>
</evidence>
<dbReference type="InterPro" id="IPR050109">
    <property type="entry name" value="HTH-type_TetR-like_transc_reg"/>
</dbReference>
<dbReference type="PANTHER" id="PTHR30055">
    <property type="entry name" value="HTH-TYPE TRANSCRIPTIONAL REGULATOR RUTR"/>
    <property type="match status" value="1"/>
</dbReference>
<dbReference type="InterPro" id="IPR001647">
    <property type="entry name" value="HTH_TetR"/>
</dbReference>
<dbReference type="SUPFAM" id="SSF46689">
    <property type="entry name" value="Homeodomain-like"/>
    <property type="match status" value="1"/>
</dbReference>
<reference evidence="6" key="1">
    <citation type="journal article" date="2021" name="PeerJ">
        <title>Extensive microbial diversity within the chicken gut microbiome revealed by metagenomics and culture.</title>
        <authorList>
            <person name="Gilroy R."/>
            <person name="Ravi A."/>
            <person name="Getino M."/>
            <person name="Pursley I."/>
            <person name="Horton D.L."/>
            <person name="Alikhan N.F."/>
            <person name="Baker D."/>
            <person name="Gharbi K."/>
            <person name="Hall N."/>
            <person name="Watson M."/>
            <person name="Adriaenssens E.M."/>
            <person name="Foster-Nyarko E."/>
            <person name="Jarju S."/>
            <person name="Secka A."/>
            <person name="Antonio M."/>
            <person name="Oren A."/>
            <person name="Chaudhuri R.R."/>
            <person name="La Ragione R."/>
            <person name="Hildebrand F."/>
            <person name="Pallen M.J."/>
        </authorList>
    </citation>
    <scope>NUCLEOTIDE SEQUENCE</scope>
    <source>
        <strain evidence="6">578</strain>
    </source>
</reference>
<dbReference type="EMBL" id="DYWK01000005">
    <property type="protein sequence ID" value="HJF18112.1"/>
    <property type="molecule type" value="Genomic_DNA"/>
</dbReference>
<keyword evidence="1" id="KW-0805">Transcription regulation</keyword>
<evidence type="ECO:0000256" key="2">
    <source>
        <dbReference type="ARBA" id="ARBA00023125"/>
    </source>
</evidence>
<dbReference type="AlphaFoldDB" id="A0A921KAM9"/>
<comment type="caution">
    <text evidence="6">The sequence shown here is derived from an EMBL/GenBank/DDBJ whole genome shotgun (WGS) entry which is preliminary data.</text>
</comment>
<evidence type="ECO:0000313" key="7">
    <source>
        <dbReference type="Proteomes" id="UP000715651"/>
    </source>
</evidence>
<name>A0A921KAM9_9BIFI</name>
<dbReference type="PRINTS" id="PR00455">
    <property type="entry name" value="HTHTETR"/>
</dbReference>
<evidence type="ECO:0000256" key="3">
    <source>
        <dbReference type="ARBA" id="ARBA00023163"/>
    </source>
</evidence>
<evidence type="ECO:0000256" key="4">
    <source>
        <dbReference type="PROSITE-ProRule" id="PRU00335"/>
    </source>
</evidence>
<feature type="domain" description="HTH tetR-type" evidence="5">
    <location>
        <begin position="35"/>
        <end position="95"/>
    </location>
</feature>
<dbReference type="Proteomes" id="UP000715651">
    <property type="component" value="Unassembled WGS sequence"/>
</dbReference>
<feature type="DNA-binding region" description="H-T-H motif" evidence="4">
    <location>
        <begin position="58"/>
        <end position="77"/>
    </location>
</feature>
<protein>
    <submittedName>
        <fullName evidence="6">TetR/AcrR family transcriptional regulator</fullName>
    </submittedName>
</protein>
<sequence>MSIPIWKTVLHEYSSKPEPARLPPADPKRQRLKPHERKAFIIQAAADIIAHKGFQSMSMQDVANEIGTSEAALYHYVHSKDELLTLVLDRTYENPEADHATYAEASGTDVDGHRFFYFPRSCVNLIGYNMSRPQMVRMFSLLNGESLNPNHPAHEYFVQRHFNNWAYFSHINWVLPQGMSLDDFHHLWRLTMSAMDGLQYRWFAGEIDDPGEEWLHFSDHLFPQEEWNHLLDPTLYTPEDGCLSHLGLLTRNNTHEDNN</sequence>
<evidence type="ECO:0000256" key="1">
    <source>
        <dbReference type="ARBA" id="ARBA00023015"/>
    </source>
</evidence>